<organism evidence="1 2">
    <name type="scientific">Coniochaeta ligniaria NRRL 30616</name>
    <dbReference type="NCBI Taxonomy" id="1408157"/>
    <lineage>
        <taxon>Eukaryota</taxon>
        <taxon>Fungi</taxon>
        <taxon>Dikarya</taxon>
        <taxon>Ascomycota</taxon>
        <taxon>Pezizomycotina</taxon>
        <taxon>Sordariomycetes</taxon>
        <taxon>Sordariomycetidae</taxon>
        <taxon>Coniochaetales</taxon>
        <taxon>Coniochaetaceae</taxon>
        <taxon>Coniochaeta</taxon>
    </lineage>
</organism>
<dbReference type="AlphaFoldDB" id="A0A1J7J4D9"/>
<name>A0A1J7J4D9_9PEZI</name>
<dbReference type="STRING" id="1408157.A0A1J7J4D9"/>
<keyword evidence="2" id="KW-1185">Reference proteome</keyword>
<accession>A0A1J7J4D9</accession>
<reference evidence="1 2" key="1">
    <citation type="submission" date="2016-10" db="EMBL/GenBank/DDBJ databases">
        <title>Draft genome sequence of Coniochaeta ligniaria NRRL30616, a lignocellulolytic fungus for bioabatement of inhibitors in plant biomass hydrolysates.</title>
        <authorList>
            <consortium name="DOE Joint Genome Institute"/>
            <person name="Jimenez D.J."/>
            <person name="Hector R.E."/>
            <person name="Riley R."/>
            <person name="Sun H."/>
            <person name="Grigoriev I.V."/>
            <person name="Van Elsas J.D."/>
            <person name="Nichols N.N."/>
        </authorList>
    </citation>
    <scope>NUCLEOTIDE SEQUENCE [LARGE SCALE GENOMIC DNA]</scope>
    <source>
        <strain evidence="1 2">NRRL 30616</strain>
    </source>
</reference>
<dbReference type="EMBL" id="KV875093">
    <property type="protein sequence ID" value="OIW34646.1"/>
    <property type="molecule type" value="Genomic_DNA"/>
</dbReference>
<dbReference type="OrthoDB" id="2520703at2759"/>
<evidence type="ECO:0000313" key="2">
    <source>
        <dbReference type="Proteomes" id="UP000182658"/>
    </source>
</evidence>
<gene>
    <name evidence="1" type="ORF">CONLIGDRAFT_14419</name>
</gene>
<dbReference type="Proteomes" id="UP000182658">
    <property type="component" value="Unassembled WGS sequence"/>
</dbReference>
<evidence type="ECO:0000313" key="1">
    <source>
        <dbReference type="EMBL" id="OIW34646.1"/>
    </source>
</evidence>
<dbReference type="InParanoid" id="A0A1J7J4D9"/>
<evidence type="ECO:0008006" key="3">
    <source>
        <dbReference type="Google" id="ProtNLM"/>
    </source>
</evidence>
<protein>
    <recommendedName>
        <fullName evidence="3">F-box domain-containing protein</fullName>
    </recommendedName>
</protein>
<sequence>MLTQIPTEVLTNILDHLVRPYSEAVDDVTPPTHIPGVDDESWWYVPDYRSLSSVCLTSRKLRDIGQRVLYHSFKLDHGRVWSDYWEEDREYTWKGRLIMFLRTLLLRPDLAALVRTCFITAHLVAAVGEKEAKQALRNAARIRGVDLSKFLQPFRASAWCERPMRDGVLVMILACLPNLSGLYLSGALDEEGENTMFFNIFRPSLKAAGVTSLGLQTLGLELVRDDYERHRTRTRRPCVADLLEMASSTLQNFYALNCEFDLDSLAQPLPKLRNVSVAPDDVDYTPLLSSCEGLERFALHGK</sequence>
<proteinExistence type="predicted"/>